<dbReference type="PANTHER" id="PTHR14859:SF15">
    <property type="entry name" value="ENDONUCLEASE_EXONUCLEASE_PHOSPHATASE DOMAIN-CONTAINING PROTEIN"/>
    <property type="match status" value="1"/>
</dbReference>
<dbReference type="EMBL" id="JBHULD010000008">
    <property type="protein sequence ID" value="MFD2554200.1"/>
    <property type="molecule type" value="Genomic_DNA"/>
</dbReference>
<keyword evidence="2" id="KW-0540">Nuclease</keyword>
<organism evidence="2 3">
    <name type="scientific">Sphingobacterium tabacisoli</name>
    <dbReference type="NCBI Taxonomy" id="2044855"/>
    <lineage>
        <taxon>Bacteria</taxon>
        <taxon>Pseudomonadati</taxon>
        <taxon>Bacteroidota</taxon>
        <taxon>Sphingobacteriia</taxon>
        <taxon>Sphingobacteriales</taxon>
        <taxon>Sphingobacteriaceae</taxon>
        <taxon>Sphingobacterium</taxon>
    </lineage>
</organism>
<dbReference type="Proteomes" id="UP001597440">
    <property type="component" value="Unassembled WGS sequence"/>
</dbReference>
<keyword evidence="2" id="KW-0255">Endonuclease</keyword>
<reference evidence="3" key="1">
    <citation type="journal article" date="2019" name="Int. J. Syst. Evol. Microbiol.">
        <title>The Global Catalogue of Microorganisms (GCM) 10K type strain sequencing project: providing services to taxonomists for standard genome sequencing and annotation.</title>
        <authorList>
            <consortium name="The Broad Institute Genomics Platform"/>
            <consortium name="The Broad Institute Genome Sequencing Center for Infectious Disease"/>
            <person name="Wu L."/>
            <person name="Ma J."/>
        </authorList>
    </citation>
    <scope>NUCLEOTIDE SEQUENCE [LARGE SCALE GENOMIC DNA]</scope>
    <source>
        <strain evidence="3">KCTC 52298</strain>
    </source>
</reference>
<dbReference type="PANTHER" id="PTHR14859">
    <property type="entry name" value="CALCOFLUOR WHITE HYPERSENSITIVE PROTEIN PRECURSOR"/>
    <property type="match status" value="1"/>
</dbReference>
<dbReference type="RefSeq" id="WP_210355999.1">
    <property type="nucleotide sequence ID" value="NZ_JAEQMU010000006.1"/>
</dbReference>
<gene>
    <name evidence="2" type="ORF">ACFSQW_07355</name>
</gene>
<evidence type="ECO:0000313" key="3">
    <source>
        <dbReference type="Proteomes" id="UP001597440"/>
    </source>
</evidence>
<keyword evidence="2" id="KW-0378">Hydrolase</keyword>
<name>A0ABW5L1V5_9SPHI</name>
<dbReference type="InterPro" id="IPR005135">
    <property type="entry name" value="Endo/exonuclease/phosphatase"/>
</dbReference>
<feature type="domain" description="Endonuclease/exonuclease/phosphatase" evidence="1">
    <location>
        <begin position="43"/>
        <end position="264"/>
    </location>
</feature>
<keyword evidence="3" id="KW-1185">Reference proteome</keyword>
<dbReference type="SUPFAM" id="SSF56219">
    <property type="entry name" value="DNase I-like"/>
    <property type="match status" value="1"/>
</dbReference>
<proteinExistence type="predicted"/>
<dbReference type="InterPro" id="IPR051916">
    <property type="entry name" value="GPI-anchor_lipid_remodeler"/>
</dbReference>
<accession>A0ABW5L1V5</accession>
<dbReference type="GO" id="GO:0004519">
    <property type="term" value="F:endonuclease activity"/>
    <property type="evidence" value="ECO:0007669"/>
    <property type="project" value="UniProtKB-KW"/>
</dbReference>
<dbReference type="Pfam" id="PF03372">
    <property type="entry name" value="Exo_endo_phos"/>
    <property type="match status" value="1"/>
</dbReference>
<sequence>MIRYKKINFAVLQLVGLVFLSMFLTSSVSIGTKEIKSDTLTMMTYNSHHGAPAHSTEISLRNIADVVLKSRASIVAIQELDRFTGRSGNVDQIAELEKLLHMKAYFSKSIDHDGGEYGVALFSKYPLVSTQRVNLPMAVAGEQRSIALAQIRLPNGKEFYFGSTHLDLNVPNRTAQVQAIRELENKLGAALIIGGDFNATPTSEEMLLLQESFSLSCPLGGCGFTIPVKTPKRAIDFFAFNSLFKDLFQFKGSHVMVGEEASDHLPHVANFLILD</sequence>
<dbReference type="Gene3D" id="3.60.10.10">
    <property type="entry name" value="Endonuclease/exonuclease/phosphatase"/>
    <property type="match status" value="1"/>
</dbReference>
<evidence type="ECO:0000313" key="2">
    <source>
        <dbReference type="EMBL" id="MFD2554200.1"/>
    </source>
</evidence>
<evidence type="ECO:0000259" key="1">
    <source>
        <dbReference type="Pfam" id="PF03372"/>
    </source>
</evidence>
<dbReference type="InterPro" id="IPR036691">
    <property type="entry name" value="Endo/exonu/phosph_ase_sf"/>
</dbReference>
<protein>
    <submittedName>
        <fullName evidence="2">Endonuclease/exonuclease/phosphatase family protein</fullName>
    </submittedName>
</protein>
<comment type="caution">
    <text evidence="2">The sequence shown here is derived from an EMBL/GenBank/DDBJ whole genome shotgun (WGS) entry which is preliminary data.</text>
</comment>